<protein>
    <submittedName>
        <fullName evidence="2">Uncharacterized protein</fullName>
    </submittedName>
</protein>
<evidence type="ECO:0000256" key="1">
    <source>
        <dbReference type="SAM" id="MobiDB-lite"/>
    </source>
</evidence>
<evidence type="ECO:0000313" key="2">
    <source>
        <dbReference type="EMBL" id="MFH4974467.1"/>
    </source>
</evidence>
<sequence length="139" mass="15895">MRVDSRPGMSVRRGPISTRGSEYDRYGGPSPRPLFDEFETSRHRMSRDPYAIRANDVLRFGPRVPAQQGLGRLSSDAADSYDSMRKPYVPRLLDDFARQPLPFDSREYSRESSGTSLNRSGWNRSYNPTYGFSYAAGWQ</sequence>
<feature type="region of interest" description="Disordered" evidence="1">
    <location>
        <begin position="1"/>
        <end position="40"/>
    </location>
</feature>
<feature type="compositionally biased region" description="Polar residues" evidence="1">
    <location>
        <begin position="111"/>
        <end position="125"/>
    </location>
</feature>
<name>A0ABD6ED94_9BILA</name>
<accession>A0ABD6ED94</accession>
<comment type="caution">
    <text evidence="2">The sequence shown here is derived from an EMBL/GenBank/DDBJ whole genome shotgun (WGS) entry which is preliminary data.</text>
</comment>
<dbReference type="AlphaFoldDB" id="A0ABD6ED94"/>
<proteinExistence type="predicted"/>
<dbReference type="Proteomes" id="UP001608902">
    <property type="component" value="Unassembled WGS sequence"/>
</dbReference>
<reference evidence="2 3" key="1">
    <citation type="submission" date="2024-08" db="EMBL/GenBank/DDBJ databases">
        <title>Gnathostoma spinigerum genome.</title>
        <authorList>
            <person name="Gonzalez-Bertolin B."/>
            <person name="Monzon S."/>
            <person name="Zaballos A."/>
            <person name="Jimenez P."/>
            <person name="Dekumyoy P."/>
            <person name="Varona S."/>
            <person name="Cuesta I."/>
            <person name="Sumanam S."/>
            <person name="Adisakwattana P."/>
            <person name="Gasser R.B."/>
            <person name="Hernandez-Gonzalez A."/>
            <person name="Young N.D."/>
            <person name="Perteguer M.J."/>
        </authorList>
    </citation>
    <scope>NUCLEOTIDE SEQUENCE [LARGE SCALE GENOMIC DNA]</scope>
    <source>
        <strain evidence="2">AL3</strain>
        <tissue evidence="2">Liver</tissue>
    </source>
</reference>
<feature type="region of interest" description="Disordered" evidence="1">
    <location>
        <begin position="103"/>
        <end position="125"/>
    </location>
</feature>
<dbReference type="EMBL" id="JBGFUD010000408">
    <property type="protein sequence ID" value="MFH4974467.1"/>
    <property type="molecule type" value="Genomic_DNA"/>
</dbReference>
<organism evidence="2 3">
    <name type="scientific">Gnathostoma spinigerum</name>
    <dbReference type="NCBI Taxonomy" id="75299"/>
    <lineage>
        <taxon>Eukaryota</taxon>
        <taxon>Metazoa</taxon>
        <taxon>Ecdysozoa</taxon>
        <taxon>Nematoda</taxon>
        <taxon>Chromadorea</taxon>
        <taxon>Rhabditida</taxon>
        <taxon>Spirurina</taxon>
        <taxon>Gnathostomatomorpha</taxon>
        <taxon>Gnathostomatoidea</taxon>
        <taxon>Gnathostomatidae</taxon>
        <taxon>Gnathostoma</taxon>
    </lineage>
</organism>
<evidence type="ECO:0000313" key="3">
    <source>
        <dbReference type="Proteomes" id="UP001608902"/>
    </source>
</evidence>
<gene>
    <name evidence="2" type="ORF">AB6A40_001176</name>
</gene>
<keyword evidence="3" id="KW-1185">Reference proteome</keyword>